<accession>A0A0E0M812</accession>
<keyword evidence="1 2" id="KW-0694">RNA-binding</keyword>
<dbReference type="GO" id="GO:0003723">
    <property type="term" value="F:RNA binding"/>
    <property type="evidence" value="ECO:0007669"/>
    <property type="project" value="UniProtKB-UniRule"/>
</dbReference>
<organism evidence="5">
    <name type="scientific">Oryza punctata</name>
    <name type="common">Red rice</name>
    <dbReference type="NCBI Taxonomy" id="4537"/>
    <lineage>
        <taxon>Eukaryota</taxon>
        <taxon>Viridiplantae</taxon>
        <taxon>Streptophyta</taxon>
        <taxon>Embryophyta</taxon>
        <taxon>Tracheophyta</taxon>
        <taxon>Spermatophyta</taxon>
        <taxon>Magnoliopsida</taxon>
        <taxon>Liliopsida</taxon>
        <taxon>Poales</taxon>
        <taxon>Poaceae</taxon>
        <taxon>BOP clade</taxon>
        <taxon>Oryzoideae</taxon>
        <taxon>Oryzeae</taxon>
        <taxon>Oryzinae</taxon>
        <taxon>Oryza</taxon>
    </lineage>
</organism>
<dbReference type="InterPro" id="IPR006630">
    <property type="entry name" value="La_HTH"/>
</dbReference>
<dbReference type="Proteomes" id="UP000026962">
    <property type="component" value="Chromosome 10"/>
</dbReference>
<evidence type="ECO:0000256" key="1">
    <source>
        <dbReference type="ARBA" id="ARBA00022884"/>
    </source>
</evidence>
<dbReference type="STRING" id="4537.A0A0E0M812"/>
<dbReference type="PROSITE" id="PS50961">
    <property type="entry name" value="HTH_LA"/>
    <property type="match status" value="1"/>
</dbReference>
<proteinExistence type="predicted"/>
<evidence type="ECO:0000256" key="3">
    <source>
        <dbReference type="SAM" id="MobiDB-lite"/>
    </source>
</evidence>
<sequence>MDNGHRGDSGDHLRLGGGGHRGGPGPGRRGGGYGLNRHRRDGWRGHHGGHGPEHIVPHYSQIGFLPLSPYHPLPEFLPPPFFASPYFGAPHGEYYGPMMGHAYPGFAFPPTQQTIMPPIPFLVPPRMEEPDAPLTAEERGKKIREQIEYYFSENNLCSDVHLKGQMNQQGWVPLTLIAGFPRVQALTTDYEIVRRSVLSSTEVELQVTTFCIQLMAHVYLLKL</sequence>
<dbReference type="Gene3D" id="1.10.10.10">
    <property type="entry name" value="Winged helix-like DNA-binding domain superfamily/Winged helix DNA-binding domain"/>
    <property type="match status" value="1"/>
</dbReference>
<dbReference type="Pfam" id="PF05383">
    <property type="entry name" value="La"/>
    <property type="match status" value="1"/>
</dbReference>
<protein>
    <recommendedName>
        <fullName evidence="4">HTH La-type RNA-binding domain-containing protein</fullName>
    </recommendedName>
</protein>
<name>A0A0E0M812_ORYPU</name>
<dbReference type="Gramene" id="OPUNC10G09640.1">
    <property type="protein sequence ID" value="OPUNC10G09640.1"/>
    <property type="gene ID" value="OPUNC10G09640"/>
</dbReference>
<dbReference type="AlphaFoldDB" id="A0A0E0M812"/>
<feature type="compositionally biased region" description="Gly residues" evidence="3">
    <location>
        <begin position="15"/>
        <end position="34"/>
    </location>
</feature>
<dbReference type="InterPro" id="IPR036390">
    <property type="entry name" value="WH_DNA-bd_sf"/>
</dbReference>
<dbReference type="InterPro" id="IPR036388">
    <property type="entry name" value="WH-like_DNA-bd_sf"/>
</dbReference>
<dbReference type="InterPro" id="IPR045180">
    <property type="entry name" value="La_dom_prot"/>
</dbReference>
<dbReference type="PANTHER" id="PTHR22792:SF132">
    <property type="entry name" value="LA-RELATED PROTEIN 1"/>
    <property type="match status" value="1"/>
</dbReference>
<dbReference type="EnsemblPlants" id="OPUNC10G09640.1">
    <property type="protein sequence ID" value="OPUNC10G09640.1"/>
    <property type="gene ID" value="OPUNC10G09640"/>
</dbReference>
<evidence type="ECO:0000256" key="2">
    <source>
        <dbReference type="PROSITE-ProRule" id="PRU00332"/>
    </source>
</evidence>
<feature type="compositionally biased region" description="Basic and acidic residues" evidence="3">
    <location>
        <begin position="1"/>
        <end position="14"/>
    </location>
</feature>
<dbReference type="SMART" id="SM00715">
    <property type="entry name" value="LA"/>
    <property type="match status" value="1"/>
</dbReference>
<dbReference type="GO" id="GO:0005737">
    <property type="term" value="C:cytoplasm"/>
    <property type="evidence" value="ECO:0007669"/>
    <property type="project" value="UniProtKB-ARBA"/>
</dbReference>
<feature type="region of interest" description="Disordered" evidence="3">
    <location>
        <begin position="1"/>
        <end position="54"/>
    </location>
</feature>
<evidence type="ECO:0000259" key="4">
    <source>
        <dbReference type="PROSITE" id="PS50961"/>
    </source>
</evidence>
<dbReference type="SUPFAM" id="SSF46785">
    <property type="entry name" value="Winged helix' DNA-binding domain"/>
    <property type="match status" value="1"/>
</dbReference>
<dbReference type="CDD" id="cd07323">
    <property type="entry name" value="LAM"/>
    <property type="match status" value="1"/>
</dbReference>
<feature type="domain" description="HTH La-type RNA-binding" evidence="4">
    <location>
        <begin position="133"/>
        <end position="222"/>
    </location>
</feature>
<keyword evidence="6" id="KW-1185">Reference proteome</keyword>
<feature type="compositionally biased region" description="Basic residues" evidence="3">
    <location>
        <begin position="36"/>
        <end position="49"/>
    </location>
</feature>
<dbReference type="eggNOG" id="KOG2590">
    <property type="taxonomic scope" value="Eukaryota"/>
</dbReference>
<reference evidence="5" key="1">
    <citation type="submission" date="2015-04" db="UniProtKB">
        <authorList>
            <consortium name="EnsemblPlants"/>
        </authorList>
    </citation>
    <scope>IDENTIFICATION</scope>
</reference>
<evidence type="ECO:0000313" key="6">
    <source>
        <dbReference type="Proteomes" id="UP000026962"/>
    </source>
</evidence>
<dbReference type="PANTHER" id="PTHR22792">
    <property type="entry name" value="LUPUS LA PROTEIN-RELATED"/>
    <property type="match status" value="1"/>
</dbReference>
<dbReference type="HOGENOM" id="CLU_088065_0_0_1"/>
<evidence type="ECO:0000313" key="5">
    <source>
        <dbReference type="EnsemblPlants" id="OPUNC10G09640.1"/>
    </source>
</evidence>
<reference evidence="5" key="2">
    <citation type="submission" date="2018-05" db="EMBL/GenBank/DDBJ databases">
        <title>OpunRS2 (Oryza punctata Reference Sequence Version 2).</title>
        <authorList>
            <person name="Zhang J."/>
            <person name="Kudrna D."/>
            <person name="Lee S."/>
            <person name="Talag J."/>
            <person name="Welchert J."/>
            <person name="Wing R.A."/>
        </authorList>
    </citation>
    <scope>NUCLEOTIDE SEQUENCE [LARGE SCALE GENOMIC DNA]</scope>
</reference>
<dbReference type="OMA" id="DGWRGHH"/>